<evidence type="ECO:0000259" key="6">
    <source>
        <dbReference type="PROSITE" id="PS51123"/>
    </source>
</evidence>
<dbReference type="InterPro" id="IPR036737">
    <property type="entry name" value="OmpA-like_sf"/>
</dbReference>
<dbReference type="Gene3D" id="2.60.40.1120">
    <property type="entry name" value="Carboxypeptidase-like, regulatory domain"/>
    <property type="match status" value="1"/>
</dbReference>
<dbReference type="InterPro" id="IPR006665">
    <property type="entry name" value="OmpA-like"/>
</dbReference>
<accession>A0A2G1VR96</accession>
<gene>
    <name evidence="7" type="ORF">CJ305_09995</name>
</gene>
<feature type="domain" description="OmpA-like" evidence="6">
    <location>
        <begin position="517"/>
        <end position="640"/>
    </location>
</feature>
<dbReference type="InterPro" id="IPR006664">
    <property type="entry name" value="OMP_bac"/>
</dbReference>
<proteinExistence type="predicted"/>
<dbReference type="CDD" id="cd07185">
    <property type="entry name" value="OmpA_C-like"/>
    <property type="match status" value="1"/>
</dbReference>
<dbReference type="Pfam" id="PF07676">
    <property type="entry name" value="PD40"/>
    <property type="match status" value="1"/>
</dbReference>
<dbReference type="Gene3D" id="1.25.40.10">
    <property type="entry name" value="Tetratricopeptide repeat domain"/>
    <property type="match status" value="1"/>
</dbReference>
<organism evidence="7 8">
    <name type="scientific">Leeuwenhoekiella nanhaiensis</name>
    <dbReference type="NCBI Taxonomy" id="1655491"/>
    <lineage>
        <taxon>Bacteria</taxon>
        <taxon>Pseudomonadati</taxon>
        <taxon>Bacteroidota</taxon>
        <taxon>Flavobacteriia</taxon>
        <taxon>Flavobacteriales</taxon>
        <taxon>Flavobacteriaceae</taxon>
        <taxon>Leeuwenhoekiella</taxon>
    </lineage>
</organism>
<dbReference type="PANTHER" id="PTHR30329">
    <property type="entry name" value="STATOR ELEMENT OF FLAGELLAR MOTOR COMPLEX"/>
    <property type="match status" value="1"/>
</dbReference>
<dbReference type="OrthoDB" id="9809364at2"/>
<evidence type="ECO:0000256" key="5">
    <source>
        <dbReference type="PROSITE-ProRule" id="PRU00473"/>
    </source>
</evidence>
<dbReference type="Pfam" id="PF00691">
    <property type="entry name" value="OmpA"/>
    <property type="match status" value="1"/>
</dbReference>
<dbReference type="PANTHER" id="PTHR30329:SF21">
    <property type="entry name" value="LIPOPROTEIN YIAD-RELATED"/>
    <property type="match status" value="1"/>
</dbReference>
<keyword evidence="4" id="KW-0802">TPR repeat</keyword>
<dbReference type="Pfam" id="PF13620">
    <property type="entry name" value="CarboxypepD_reg"/>
    <property type="match status" value="1"/>
</dbReference>
<dbReference type="GO" id="GO:0009279">
    <property type="term" value="C:cell outer membrane"/>
    <property type="evidence" value="ECO:0007669"/>
    <property type="project" value="UniProtKB-SubCell"/>
</dbReference>
<dbReference type="InterPro" id="IPR011659">
    <property type="entry name" value="WD40"/>
</dbReference>
<evidence type="ECO:0000256" key="2">
    <source>
        <dbReference type="ARBA" id="ARBA00023136"/>
    </source>
</evidence>
<dbReference type="InterPro" id="IPR011990">
    <property type="entry name" value="TPR-like_helical_dom_sf"/>
</dbReference>
<dbReference type="Gene3D" id="2.120.10.30">
    <property type="entry name" value="TolB, C-terminal domain"/>
    <property type="match status" value="1"/>
</dbReference>
<dbReference type="InterPro" id="IPR011042">
    <property type="entry name" value="6-blade_b-propeller_TolB-like"/>
</dbReference>
<dbReference type="RefSeq" id="WP_099646126.1">
    <property type="nucleotide sequence ID" value="NZ_KZ319290.1"/>
</dbReference>
<comment type="subcellular location">
    <subcellularLocation>
        <location evidence="1">Cell outer membrane</location>
    </subcellularLocation>
</comment>
<dbReference type="EMBL" id="NQXA01000007">
    <property type="protein sequence ID" value="PHQ29275.1"/>
    <property type="molecule type" value="Genomic_DNA"/>
</dbReference>
<dbReference type="Gene3D" id="3.30.1330.60">
    <property type="entry name" value="OmpA-like domain"/>
    <property type="match status" value="1"/>
</dbReference>
<dbReference type="PROSITE" id="PS51123">
    <property type="entry name" value="OMPA_2"/>
    <property type="match status" value="1"/>
</dbReference>
<sequence length="640" mass="73613">MKIYLFFLTLILSTAGFSQKKLEEANQLHDTFRYVDAAKAYEEYLAEAKDVATLTWMRIGDTYYNLKEYQKANEAYKKWYEDPTHELNVRQGYQYLDSFRRLKRYDEAHTIVERYYKEYSTKEKLTAYYEERDRFEELIKNDTLYTVKNAAFNSAYADFGGSFLEDQFVFSSSRNKTDNEITDRDYTPYLSLYSLQISEANPGQNPQLFNEQIESPYHDATACFTADGKTMYYASSFQSGKKKVFDGDKRNHFKIYRVDLTKKKPVKELLPFNVEGYSTGHPYLTEDGSKLFFASDMPGGYGKADIYVCDVYPDGTFSKPRNLGPLLNSTTDDFFPYFKGDVLYFSSAGHVGFGGLDMYKSFYKDGIYGTPINLGPVINTNADDFAYVEGKTPNTGYFSSDRAGGKGDDDIYEFTYNLELCQQFVSGTVYDLETRQPLADATVTLYINENEKFSEVRTDENGAYRLEVLCETNYTIEAHKAGYSKDGLNLNTDVTPGRTMKLLDFKIKDLSEIFTTDGDVEKIKVDPIYFEYYRYNINSVAAIQLQKVVDVMNAYPDMIIKIESHTDQRGTDYFNKELSTNRAEATRDWLISRGIAANRIESAIGYGESRPINICNEKGANCTEVEYSENRRSEFIVVKR</sequence>
<evidence type="ECO:0000313" key="7">
    <source>
        <dbReference type="EMBL" id="PHQ29275.1"/>
    </source>
</evidence>
<reference evidence="7 8" key="1">
    <citation type="submission" date="2017-08" db="EMBL/GenBank/DDBJ databases">
        <title>The whole genome shortgun sequences of strain Leeuwenhoekiella nanhaiensis G18 from the South China Sea.</title>
        <authorList>
            <person name="Liu Q."/>
        </authorList>
    </citation>
    <scope>NUCLEOTIDE SEQUENCE [LARGE SCALE GENOMIC DNA]</scope>
    <source>
        <strain evidence="7 8">G18</strain>
    </source>
</reference>
<keyword evidence="8" id="KW-1185">Reference proteome</keyword>
<evidence type="ECO:0000256" key="1">
    <source>
        <dbReference type="ARBA" id="ARBA00004442"/>
    </source>
</evidence>
<dbReference type="SUPFAM" id="SSF48452">
    <property type="entry name" value="TPR-like"/>
    <property type="match status" value="1"/>
</dbReference>
<dbReference type="SUPFAM" id="SSF82171">
    <property type="entry name" value="DPP6 N-terminal domain-like"/>
    <property type="match status" value="1"/>
</dbReference>
<dbReference type="InterPro" id="IPR019734">
    <property type="entry name" value="TPR_rpt"/>
</dbReference>
<evidence type="ECO:0000313" key="8">
    <source>
        <dbReference type="Proteomes" id="UP000229433"/>
    </source>
</evidence>
<dbReference type="PROSITE" id="PS50005">
    <property type="entry name" value="TPR"/>
    <property type="match status" value="1"/>
</dbReference>
<feature type="repeat" description="TPR" evidence="4">
    <location>
        <begin position="53"/>
        <end position="86"/>
    </location>
</feature>
<keyword evidence="2 5" id="KW-0472">Membrane</keyword>
<name>A0A2G1VR96_9FLAO</name>
<dbReference type="Proteomes" id="UP000229433">
    <property type="component" value="Unassembled WGS sequence"/>
</dbReference>
<evidence type="ECO:0000256" key="4">
    <source>
        <dbReference type="PROSITE-ProRule" id="PRU00339"/>
    </source>
</evidence>
<comment type="caution">
    <text evidence="7">The sequence shown here is derived from an EMBL/GenBank/DDBJ whole genome shotgun (WGS) entry which is preliminary data.</text>
</comment>
<dbReference type="SUPFAM" id="SSF103088">
    <property type="entry name" value="OmpA-like"/>
    <property type="match status" value="1"/>
</dbReference>
<keyword evidence="3" id="KW-0998">Cell outer membrane</keyword>
<protein>
    <submittedName>
        <fullName evidence="7">Cell envelope biogenesis protein OmpA</fullName>
    </submittedName>
</protein>
<dbReference type="SUPFAM" id="SSF49478">
    <property type="entry name" value="Cna protein B-type domain"/>
    <property type="match status" value="1"/>
</dbReference>
<dbReference type="PRINTS" id="PR01021">
    <property type="entry name" value="OMPADOMAIN"/>
</dbReference>
<evidence type="ECO:0000256" key="3">
    <source>
        <dbReference type="ARBA" id="ARBA00023237"/>
    </source>
</evidence>
<dbReference type="InterPro" id="IPR050330">
    <property type="entry name" value="Bact_OuterMem_StrucFunc"/>
</dbReference>
<dbReference type="AlphaFoldDB" id="A0A2G1VR96"/>